<dbReference type="GO" id="GO:0020037">
    <property type="term" value="F:heme binding"/>
    <property type="evidence" value="ECO:0007669"/>
    <property type="project" value="InterPro"/>
</dbReference>
<evidence type="ECO:0000256" key="4">
    <source>
        <dbReference type="ARBA" id="ARBA00022723"/>
    </source>
</evidence>
<evidence type="ECO:0000256" key="7">
    <source>
        <dbReference type="PIRSR" id="PIRSR602403-1"/>
    </source>
</evidence>
<keyword evidence="6" id="KW-0560">Oxidoreductase</keyword>
<proteinExistence type="inferred from homology"/>
<comment type="pathway">
    <text evidence="2">Mycotoxin biosynthesis.</text>
</comment>
<dbReference type="InterPro" id="IPR001128">
    <property type="entry name" value="Cyt_P450"/>
</dbReference>
<organism evidence="8 9">
    <name type="scientific">Stachybotrys chlorohalonatus (strain IBT 40285)</name>
    <dbReference type="NCBI Taxonomy" id="1283841"/>
    <lineage>
        <taxon>Eukaryota</taxon>
        <taxon>Fungi</taxon>
        <taxon>Dikarya</taxon>
        <taxon>Ascomycota</taxon>
        <taxon>Pezizomycotina</taxon>
        <taxon>Sordariomycetes</taxon>
        <taxon>Hypocreomycetidae</taxon>
        <taxon>Hypocreales</taxon>
        <taxon>Stachybotryaceae</taxon>
        <taxon>Stachybotrys</taxon>
    </lineage>
</organism>
<dbReference type="OMA" id="GSMLMIP"/>
<reference evidence="8 9" key="1">
    <citation type="journal article" date="2014" name="BMC Genomics">
        <title>Comparative genome sequencing reveals chemotype-specific gene clusters in the toxigenic black mold Stachybotrys.</title>
        <authorList>
            <person name="Semeiks J."/>
            <person name="Borek D."/>
            <person name="Otwinowski Z."/>
            <person name="Grishin N.V."/>
        </authorList>
    </citation>
    <scope>NUCLEOTIDE SEQUENCE [LARGE SCALE GENOMIC DNA]</scope>
    <source>
        <strain evidence="8 9">IBT 40285</strain>
    </source>
</reference>
<keyword evidence="5 7" id="KW-0408">Iron</keyword>
<dbReference type="PRINTS" id="PR00465">
    <property type="entry name" value="EP450IV"/>
</dbReference>
<evidence type="ECO:0000256" key="6">
    <source>
        <dbReference type="ARBA" id="ARBA00023033"/>
    </source>
</evidence>
<evidence type="ECO:0000256" key="1">
    <source>
        <dbReference type="ARBA" id="ARBA00001971"/>
    </source>
</evidence>
<dbReference type="Proteomes" id="UP000028524">
    <property type="component" value="Unassembled WGS sequence"/>
</dbReference>
<evidence type="ECO:0000256" key="3">
    <source>
        <dbReference type="ARBA" id="ARBA00010617"/>
    </source>
</evidence>
<dbReference type="PANTHER" id="PTHR47582">
    <property type="entry name" value="P450, PUTATIVE (EUROFUNG)-RELATED"/>
    <property type="match status" value="1"/>
</dbReference>
<dbReference type="InterPro" id="IPR002403">
    <property type="entry name" value="Cyt_P450_E_grp-IV"/>
</dbReference>
<dbReference type="GO" id="GO:0016705">
    <property type="term" value="F:oxidoreductase activity, acting on paired donors, with incorporation or reduction of molecular oxygen"/>
    <property type="evidence" value="ECO:0007669"/>
    <property type="project" value="InterPro"/>
</dbReference>
<dbReference type="Gene3D" id="1.10.630.10">
    <property type="entry name" value="Cytochrome P450"/>
    <property type="match status" value="1"/>
</dbReference>
<evidence type="ECO:0000256" key="5">
    <source>
        <dbReference type="ARBA" id="ARBA00023004"/>
    </source>
</evidence>
<dbReference type="HOGENOM" id="CLU_018012_4_2_1"/>
<evidence type="ECO:0008006" key="10">
    <source>
        <dbReference type="Google" id="ProtNLM"/>
    </source>
</evidence>
<comment type="cofactor">
    <cofactor evidence="1 7">
        <name>heme</name>
        <dbReference type="ChEBI" id="CHEBI:30413"/>
    </cofactor>
</comment>
<dbReference type="SUPFAM" id="SSF48264">
    <property type="entry name" value="Cytochrome P450"/>
    <property type="match status" value="1"/>
</dbReference>
<dbReference type="InterPro" id="IPR053007">
    <property type="entry name" value="CYP450_monoxygenase_sec-met"/>
</dbReference>
<dbReference type="CDD" id="cd11040">
    <property type="entry name" value="CYP7_CYP8-like"/>
    <property type="match status" value="1"/>
</dbReference>
<dbReference type="EMBL" id="KL660929">
    <property type="protein sequence ID" value="KFA60400.1"/>
    <property type="molecule type" value="Genomic_DNA"/>
</dbReference>
<sequence>MPSTIVVGVAGLAATYVFLKALAYVLEDPREPKTVTSTIPFISPLVGIVAEKSGFYIRMQNKHKLPIYTLQVPGSSLYVVNSLSVCQRIDRHILTVAFSPIQIRACDKAMGVSKEGMAIIADDRRLAEHGYLRSFPRYSAVAASPGPGLDALNSAAVGEFAASFDQLTAKGRTKVDLYKWIRHEIFAATMQATYGPHNPFSIAENENAWFEYESGIMTLLMDFFPKIFARQSLRARGLMVDALSRYLEESHHEEGSLFVQVRRKHNADFGLSIKDSAHIEVGQVAAGIVNTAPTAFWLIWKVLSDPIIFKDCREEAEKLVQVGLDGVRSINLSEVRTACPILVSAWQETLRFYGISISARVIQDDTLVDNEFLLKKGGILLMPNATIHLDKSVWGPNADEFNHKRFLKTKTNEAIRHPAAAFRGFGGGHVLCPGRHFASTEVLTLLALILVRLDVLPLGGIWVMPKKDMAMDRACPLPLSNTMVEFIPRDDHKWRVFFSGNDKGINIVAEDLERDD</sequence>
<dbReference type="Pfam" id="PF00067">
    <property type="entry name" value="p450"/>
    <property type="match status" value="1"/>
</dbReference>
<dbReference type="PANTHER" id="PTHR47582:SF1">
    <property type="entry name" value="P450, PUTATIVE (EUROFUNG)-RELATED"/>
    <property type="match status" value="1"/>
</dbReference>
<feature type="binding site" description="axial binding residue" evidence="7">
    <location>
        <position position="432"/>
    </location>
    <ligand>
        <name>heme</name>
        <dbReference type="ChEBI" id="CHEBI:30413"/>
    </ligand>
    <ligandPart>
        <name>Fe</name>
        <dbReference type="ChEBI" id="CHEBI:18248"/>
    </ligandPart>
</feature>
<comment type="similarity">
    <text evidence="3">Belongs to the cytochrome P450 family.</text>
</comment>
<keyword evidence="4 7" id="KW-0479">Metal-binding</keyword>
<dbReference type="STRING" id="1283841.A0A084Q8W5"/>
<gene>
    <name evidence="8" type="ORF">S40285_08587</name>
</gene>
<dbReference type="OrthoDB" id="1470350at2759"/>
<evidence type="ECO:0000256" key="2">
    <source>
        <dbReference type="ARBA" id="ARBA00004685"/>
    </source>
</evidence>
<accession>A0A084Q8W5</accession>
<dbReference type="GO" id="GO:0004497">
    <property type="term" value="F:monooxygenase activity"/>
    <property type="evidence" value="ECO:0007669"/>
    <property type="project" value="UniProtKB-KW"/>
</dbReference>
<keyword evidence="9" id="KW-1185">Reference proteome</keyword>
<keyword evidence="7" id="KW-0349">Heme</keyword>
<evidence type="ECO:0000313" key="8">
    <source>
        <dbReference type="EMBL" id="KFA60400.1"/>
    </source>
</evidence>
<evidence type="ECO:0000313" key="9">
    <source>
        <dbReference type="Proteomes" id="UP000028524"/>
    </source>
</evidence>
<dbReference type="GO" id="GO:0005506">
    <property type="term" value="F:iron ion binding"/>
    <property type="evidence" value="ECO:0007669"/>
    <property type="project" value="InterPro"/>
</dbReference>
<protein>
    <recommendedName>
        <fullName evidence="10">Cytochrome P450</fullName>
    </recommendedName>
</protein>
<keyword evidence="6" id="KW-0503">Monooxygenase</keyword>
<name>A0A084Q8W5_STAC4</name>
<dbReference type="InterPro" id="IPR036396">
    <property type="entry name" value="Cyt_P450_sf"/>
</dbReference>
<dbReference type="AlphaFoldDB" id="A0A084Q8W5"/>
<dbReference type="InParanoid" id="A0A084Q8W5"/>